<accession>A0A0E3S148</accession>
<gene>
    <name evidence="3" type="ORF">MSLAZ_1163</name>
</gene>
<dbReference type="SUPFAM" id="SSF52540">
    <property type="entry name" value="P-loop containing nucleoside triphosphate hydrolases"/>
    <property type="match status" value="1"/>
</dbReference>
<proteinExistence type="predicted"/>
<dbReference type="SUPFAM" id="SSF56317">
    <property type="entry name" value="Carbon-nitrogen hydrolase"/>
    <property type="match status" value="1"/>
</dbReference>
<dbReference type="GeneID" id="25418627"/>
<dbReference type="Gene3D" id="3.60.110.10">
    <property type="entry name" value="Carbon-nitrogen hydrolase"/>
    <property type="match status" value="1"/>
</dbReference>
<name>A0A0E3S148_9EURY</name>
<dbReference type="PROSITE" id="PS50837">
    <property type="entry name" value="NACHT"/>
    <property type="match status" value="1"/>
</dbReference>
<evidence type="ECO:0008006" key="5">
    <source>
        <dbReference type="Google" id="ProtNLM"/>
    </source>
</evidence>
<dbReference type="PATRIC" id="fig|1434111.4.peg.1499"/>
<dbReference type="InterPro" id="IPR007111">
    <property type="entry name" value="NACHT_NTPase"/>
</dbReference>
<dbReference type="Proteomes" id="UP000033072">
    <property type="component" value="Chromosome"/>
</dbReference>
<dbReference type="SUPFAM" id="SSF48371">
    <property type="entry name" value="ARM repeat"/>
    <property type="match status" value="2"/>
</dbReference>
<keyword evidence="4" id="KW-1185">Reference proteome</keyword>
<dbReference type="EMBL" id="CP009515">
    <property type="protein sequence ID" value="AKB74424.1"/>
    <property type="molecule type" value="Genomic_DNA"/>
</dbReference>
<dbReference type="Gene3D" id="3.40.50.300">
    <property type="entry name" value="P-loop containing nucleotide triphosphate hydrolases"/>
    <property type="match status" value="1"/>
</dbReference>
<feature type="domain" description="CN hydrolase" evidence="1">
    <location>
        <begin position="1735"/>
        <end position="1971"/>
    </location>
</feature>
<dbReference type="GO" id="GO:0016491">
    <property type="term" value="F:oxidoreductase activity"/>
    <property type="evidence" value="ECO:0007669"/>
    <property type="project" value="TreeGrafter"/>
</dbReference>
<feature type="domain" description="NACHT" evidence="2">
    <location>
        <begin position="269"/>
        <end position="400"/>
    </location>
</feature>
<evidence type="ECO:0000259" key="2">
    <source>
        <dbReference type="PROSITE" id="PS50837"/>
    </source>
</evidence>
<dbReference type="PANTHER" id="PTHR12697:SF5">
    <property type="entry name" value="DEOXYHYPUSINE HYDROXYLASE"/>
    <property type="match status" value="1"/>
</dbReference>
<dbReference type="InterPro" id="IPR036526">
    <property type="entry name" value="C-N_Hydrolase_sf"/>
</dbReference>
<dbReference type="CDD" id="cd07197">
    <property type="entry name" value="nitrilase"/>
    <property type="match status" value="1"/>
</dbReference>
<dbReference type="HOGENOM" id="CLU_233895_0_0_2"/>
<dbReference type="KEGG" id="mls:MSLAZ_1163"/>
<dbReference type="Pfam" id="PF05729">
    <property type="entry name" value="NACHT"/>
    <property type="match status" value="1"/>
</dbReference>
<dbReference type="PANTHER" id="PTHR12697">
    <property type="entry name" value="PBS LYASE HEAT-LIKE PROTEIN"/>
    <property type="match status" value="1"/>
</dbReference>
<dbReference type="Gene3D" id="1.25.10.10">
    <property type="entry name" value="Leucine-rich Repeat Variant"/>
    <property type="match status" value="5"/>
</dbReference>
<dbReference type="Pfam" id="PF13271">
    <property type="entry name" value="DUF4062"/>
    <property type="match status" value="1"/>
</dbReference>
<dbReference type="InterPro" id="IPR011989">
    <property type="entry name" value="ARM-like"/>
</dbReference>
<protein>
    <recommendedName>
        <fullName evidence="5">NACHT domain-containing protein</fullName>
    </recommendedName>
</protein>
<reference evidence="3 4" key="1">
    <citation type="submission" date="2014-07" db="EMBL/GenBank/DDBJ databases">
        <title>Methanogenic archaea and the global carbon cycle.</title>
        <authorList>
            <person name="Henriksen J.R."/>
            <person name="Luke J."/>
            <person name="Reinhart S."/>
            <person name="Benedict M.N."/>
            <person name="Youngblut N.D."/>
            <person name="Metcalf M.E."/>
            <person name="Whitaker R.J."/>
            <person name="Metcalf W.W."/>
        </authorList>
    </citation>
    <scope>NUCLEOTIDE SEQUENCE [LARGE SCALE GENOMIC DNA]</scope>
    <source>
        <strain evidence="3 4">Z-7289</strain>
    </source>
</reference>
<dbReference type="STRING" id="1434111.MSLAZ_1163"/>
<dbReference type="RefSeq" id="WP_052722871.1">
    <property type="nucleotide sequence ID" value="NZ_CP009515.1"/>
</dbReference>
<dbReference type="InterPro" id="IPR025139">
    <property type="entry name" value="DUF4062"/>
</dbReference>
<sequence>MARIFVSSTFKDLEECREKVRLTLRQMGHEDVAMEYFVAEDKGPVDKCLEDVADCDLYVGIFAWRYGYIPNGYDKSITELEYRKAVETDKNCLIFLLHEEALWPRKYVDKGDNLAKIEALREELSTRYTVNFFESSEELARKVGAATYIWEIKDEITINERMVEINIEKYAKTISNKYRTLDLDALTPSKREEYLSIKLSNVFVEQKVRENSPPIELPKDVWEKIKEERGTESDCLPEGLTQDKIKSARSYYSRKSEFVLDVITNEKNKYLVILGDPGSGKSTLTRYVLLSLLNINRDERLNDKINGYLPLLIELRKFIGLCSKNKCESFLDYFDYLEKTAGYNLKKIDIEKYLQENGKALVIFDGLDEIVDSEEWETVNHMIAGFTTTYPKIRIIVTSRIVGYKNKVLEDAGFIHFTIQDFDNEQINTFLDRWYSVVLENQEEIAERKERIFKALKESSSIQQLVGNPLLLTILAIIGKRQDLPSERWELYDHAASVLVEHWDVNKHLMSNNINASFIGGKEKKELLMRIAFKMQSSPKGLAGNFIHRLDLQREIEEYIIYRFRESPRNAKIIAKSIINQLRERNFILCLYDADSFSFIHRTFLEYFCAMDITTKFDNHELDIEVLKKEYYEKYWEDPTWHEVLRLICGMKDKFAENIIECLMEIYDPQFFGNRPPENISLAIKCFSELRNPYAIDNTAKRLLQRIFKLFEMVRWTQDIISFLASEILPSTKIVGPKWSHKDLIADQFVKSQVYINYPDDLFLTSFDSTFISYLGDKLFLDDVYLRFIYGRIDLNLNDILAEFISIIGSNSEMLYNSVLSKISNSDESRLLAVLTLGKYTPKEKQVLSLFSALLEKEKNTDVRRAVVQELARGWHEDPETFNLIKNSIINDNDSSVREAAVQELAHWWYDSPETFTLIIGSIRNDSDSFVRRCAVQELARRWHDFPETLSLIKEEITKDKDNFVRSTAVRELARGWHEDPETLSLIKEKITKDKDNFVRSTAVQELARGWHEDPETLTLIIEQITNDKDYSVRCTAVRELANGWHDFPETLSLIKEKITNDKNNFVRSTAVRELARRWHDLPETLSLIKEKITKDKDNFVRSTAVQELARGWHEDPETLTLIIEQITKDKDNSVRCTAVRELANGWHDFPETLTLIKDRVTNDKDNFVRCIAVLELARGWHEDPETLDLIKNRIINDNDSSVRVSTVQELSCGWHDLPETLDLIKDRITNDEDNRVRVVAVKELTRGWHEDPETLIFIKDRITSDKDNFVKCTTVRELARGWYEDPETLILMKQYATVSKDSYIRCIAVQELARGWHEDPETLNIIKHAISDGNNDVRRTAVQELAHCWRADPETLTLMKQYATISKENSVKYTAIQELAGGWHEDPETLNIIKHAITDENNDVRRIAVQELARGWHEDPETLNIIKHAITDEDYFVRSTAVQELARGWHEDPETLNIIKHAITDENNDVRRIAIQELARGWHEDPETLNIIKHAITDKNNDVRRIAIQELARGWHEDPETLNIIKHAITDENNDVRRIAIQELARGWHDDPETLNIIKQRATTDEEGYVRSTAVQELARGWHDDPETLNIIKQRATTDEEGYVRSTAVQELKKWWSEEVEENIEENVSSEIITHKEISVFEIANVENVSEDFSGAVTSENIEVEIVRSFLDPTDCNDENTEVTENVEIPEKMGEEKVDDFIQVKKIAELKVNSDSGNVETLLVSVSKRENDIIRVAAVQLNFKLSDAGFPPQIIDKKQSKSKVLKALKMACDEEADIVCLPELCICEDWIPEIKDVCQNIAVIAGSYYDAEKHNVCQLLLDSGSDVPSQIKIIPSPFEEKGIISQKMVSGDRLNIYDTKVGKFSVLICRDFINLRHQLRGKTDIIFVPSYNKEIKRFHEDANNHINNGPAYIVISNTSLYGGTSVFGRIRKELNNELVDAGYKVKEDGLYKLCELKEGEEGLIIADFNLVHKSIQVPTPANPAEDIRPVPHIEKKVIEF</sequence>
<dbReference type="InterPro" id="IPR027417">
    <property type="entry name" value="P-loop_NTPase"/>
</dbReference>
<evidence type="ECO:0000313" key="3">
    <source>
        <dbReference type="EMBL" id="AKB74424.1"/>
    </source>
</evidence>
<dbReference type="InterPro" id="IPR016024">
    <property type="entry name" value="ARM-type_fold"/>
</dbReference>
<evidence type="ECO:0000259" key="1">
    <source>
        <dbReference type="PROSITE" id="PS50263"/>
    </source>
</evidence>
<dbReference type="Pfam" id="PF13646">
    <property type="entry name" value="HEAT_2"/>
    <property type="match status" value="7"/>
</dbReference>
<evidence type="ECO:0000313" key="4">
    <source>
        <dbReference type="Proteomes" id="UP000033072"/>
    </source>
</evidence>
<organism evidence="3 4">
    <name type="scientific">Methanosarcina lacustris Z-7289</name>
    <dbReference type="NCBI Taxonomy" id="1434111"/>
    <lineage>
        <taxon>Archaea</taxon>
        <taxon>Methanobacteriati</taxon>
        <taxon>Methanobacteriota</taxon>
        <taxon>Stenosarchaea group</taxon>
        <taxon>Methanomicrobia</taxon>
        <taxon>Methanosarcinales</taxon>
        <taxon>Methanosarcinaceae</taxon>
        <taxon>Methanosarcina</taxon>
    </lineage>
</organism>
<dbReference type="PROSITE" id="PS50263">
    <property type="entry name" value="CN_HYDROLASE"/>
    <property type="match status" value="1"/>
</dbReference>
<dbReference type="InterPro" id="IPR003010">
    <property type="entry name" value="C-N_Hydrolase"/>
</dbReference>